<keyword evidence="8" id="KW-1185">Reference proteome</keyword>
<evidence type="ECO:0000256" key="6">
    <source>
        <dbReference type="SAM" id="Phobius"/>
    </source>
</evidence>
<dbReference type="InterPro" id="IPR001123">
    <property type="entry name" value="LeuE-type"/>
</dbReference>
<dbReference type="AlphaFoldDB" id="A0A4Q7MSN5"/>
<gene>
    <name evidence="7" type="ORF">EV199_3749</name>
</gene>
<evidence type="ECO:0000256" key="1">
    <source>
        <dbReference type="ARBA" id="ARBA00004651"/>
    </source>
</evidence>
<feature type="transmembrane region" description="Helical" evidence="6">
    <location>
        <begin position="191"/>
        <end position="208"/>
    </location>
</feature>
<sequence length="217" mass="23587">MWQAIISGVTLGCILALSVGPVIFTIIKQSLVNGHTGGFSFVAGVWLSDIVMVVVANAFSQLVAEITEYTTVIAYCGAAFLLLMGIYYLFFKKVALRTDADGQSLRFSKREMMKIFSSGFLINTLNPSVLLFWITTATAFAAKYTFNERILLFSVCIAFNIVADVAKVLLAGRLGAKLTINNISIINKVTGVILVAFGFALLYTAIFVKDTSVLTNH</sequence>
<dbReference type="PANTHER" id="PTHR30086:SF20">
    <property type="entry name" value="ARGININE EXPORTER PROTEIN ARGO-RELATED"/>
    <property type="match status" value="1"/>
</dbReference>
<keyword evidence="3 6" id="KW-0812">Transmembrane</keyword>
<name>A0A4Q7MSN5_9BACT</name>
<dbReference type="Proteomes" id="UP000293874">
    <property type="component" value="Unassembled WGS sequence"/>
</dbReference>
<dbReference type="PANTHER" id="PTHR30086">
    <property type="entry name" value="ARGININE EXPORTER PROTEIN ARGO"/>
    <property type="match status" value="1"/>
</dbReference>
<organism evidence="7 8">
    <name type="scientific">Pseudobacter ginsenosidimutans</name>
    <dbReference type="NCBI Taxonomy" id="661488"/>
    <lineage>
        <taxon>Bacteria</taxon>
        <taxon>Pseudomonadati</taxon>
        <taxon>Bacteroidota</taxon>
        <taxon>Chitinophagia</taxon>
        <taxon>Chitinophagales</taxon>
        <taxon>Chitinophagaceae</taxon>
        <taxon>Pseudobacter</taxon>
    </lineage>
</organism>
<evidence type="ECO:0000256" key="3">
    <source>
        <dbReference type="ARBA" id="ARBA00022692"/>
    </source>
</evidence>
<keyword evidence="2" id="KW-1003">Cell membrane</keyword>
<protein>
    <submittedName>
        <fullName evidence="7">Threonine/homoserine/homoserine lactone efflux protein</fullName>
    </submittedName>
</protein>
<feature type="transmembrane region" description="Helical" evidence="6">
    <location>
        <begin position="72"/>
        <end position="91"/>
    </location>
</feature>
<proteinExistence type="predicted"/>
<comment type="caution">
    <text evidence="7">The sequence shown here is derived from an EMBL/GenBank/DDBJ whole genome shotgun (WGS) entry which is preliminary data.</text>
</comment>
<feature type="transmembrane region" description="Helical" evidence="6">
    <location>
        <begin position="39"/>
        <end position="60"/>
    </location>
</feature>
<reference evidence="7 8" key="1">
    <citation type="submission" date="2019-02" db="EMBL/GenBank/DDBJ databases">
        <title>Genomic Encyclopedia of Type Strains, Phase IV (KMG-IV): sequencing the most valuable type-strain genomes for metagenomic binning, comparative biology and taxonomic classification.</title>
        <authorList>
            <person name="Goeker M."/>
        </authorList>
    </citation>
    <scope>NUCLEOTIDE SEQUENCE [LARGE SCALE GENOMIC DNA]</scope>
    <source>
        <strain evidence="7 8">DSM 18116</strain>
    </source>
</reference>
<feature type="transmembrane region" description="Helical" evidence="6">
    <location>
        <begin position="150"/>
        <end position="170"/>
    </location>
</feature>
<keyword evidence="5 6" id="KW-0472">Membrane</keyword>
<evidence type="ECO:0000313" key="8">
    <source>
        <dbReference type="Proteomes" id="UP000293874"/>
    </source>
</evidence>
<feature type="transmembrane region" description="Helical" evidence="6">
    <location>
        <begin position="112"/>
        <end position="134"/>
    </location>
</feature>
<evidence type="ECO:0000256" key="2">
    <source>
        <dbReference type="ARBA" id="ARBA00022475"/>
    </source>
</evidence>
<dbReference type="GO" id="GO:0005886">
    <property type="term" value="C:plasma membrane"/>
    <property type="evidence" value="ECO:0007669"/>
    <property type="project" value="UniProtKB-SubCell"/>
</dbReference>
<dbReference type="Pfam" id="PF01810">
    <property type="entry name" value="LysE"/>
    <property type="match status" value="1"/>
</dbReference>
<feature type="transmembrane region" description="Helical" evidence="6">
    <location>
        <begin position="6"/>
        <end position="27"/>
    </location>
</feature>
<dbReference type="GO" id="GO:0015171">
    <property type="term" value="F:amino acid transmembrane transporter activity"/>
    <property type="evidence" value="ECO:0007669"/>
    <property type="project" value="TreeGrafter"/>
</dbReference>
<dbReference type="OrthoDB" id="679767at2"/>
<dbReference type="RefSeq" id="WP_130542305.1">
    <property type="nucleotide sequence ID" value="NZ_CP042431.1"/>
</dbReference>
<evidence type="ECO:0000256" key="5">
    <source>
        <dbReference type="ARBA" id="ARBA00023136"/>
    </source>
</evidence>
<accession>A0A4Q7MSN5</accession>
<dbReference type="EMBL" id="SGXA01000002">
    <property type="protein sequence ID" value="RZS71836.1"/>
    <property type="molecule type" value="Genomic_DNA"/>
</dbReference>
<keyword evidence="4 6" id="KW-1133">Transmembrane helix</keyword>
<evidence type="ECO:0000313" key="7">
    <source>
        <dbReference type="EMBL" id="RZS71836.1"/>
    </source>
</evidence>
<evidence type="ECO:0000256" key="4">
    <source>
        <dbReference type="ARBA" id="ARBA00022989"/>
    </source>
</evidence>
<comment type="subcellular location">
    <subcellularLocation>
        <location evidence="1">Cell membrane</location>
        <topology evidence="1">Multi-pass membrane protein</topology>
    </subcellularLocation>
</comment>